<dbReference type="SMART" id="SM01019">
    <property type="entry name" value="B3"/>
    <property type="match status" value="2"/>
</dbReference>
<keyword evidence="4" id="KW-0804">Transcription</keyword>
<keyword evidence="3" id="KW-0238">DNA-binding</keyword>
<evidence type="ECO:0000256" key="5">
    <source>
        <dbReference type="ARBA" id="ARBA00023242"/>
    </source>
</evidence>
<dbReference type="InterPro" id="IPR044837">
    <property type="entry name" value="REM16-like"/>
</dbReference>
<feature type="region of interest" description="Disordered" evidence="6">
    <location>
        <begin position="217"/>
        <end position="253"/>
    </location>
</feature>
<comment type="subcellular location">
    <subcellularLocation>
        <location evidence="1">Nucleus</location>
    </subcellularLocation>
</comment>
<evidence type="ECO:0000313" key="8">
    <source>
        <dbReference type="EMBL" id="PAN28742.1"/>
    </source>
</evidence>
<organism evidence="8">
    <name type="scientific">Panicum hallii</name>
    <dbReference type="NCBI Taxonomy" id="206008"/>
    <lineage>
        <taxon>Eukaryota</taxon>
        <taxon>Viridiplantae</taxon>
        <taxon>Streptophyta</taxon>
        <taxon>Embryophyta</taxon>
        <taxon>Tracheophyta</taxon>
        <taxon>Spermatophyta</taxon>
        <taxon>Magnoliopsida</taxon>
        <taxon>Liliopsida</taxon>
        <taxon>Poales</taxon>
        <taxon>Poaceae</taxon>
        <taxon>PACMAD clade</taxon>
        <taxon>Panicoideae</taxon>
        <taxon>Panicodae</taxon>
        <taxon>Paniceae</taxon>
        <taxon>Panicinae</taxon>
        <taxon>Panicum</taxon>
        <taxon>Panicum sect. Panicum</taxon>
    </lineage>
</organism>
<dbReference type="GO" id="GO:0005634">
    <property type="term" value="C:nucleus"/>
    <property type="evidence" value="ECO:0007669"/>
    <property type="project" value="UniProtKB-SubCell"/>
</dbReference>
<reference evidence="8" key="1">
    <citation type="submission" date="2018-04" db="EMBL/GenBank/DDBJ databases">
        <title>WGS assembly of Panicum hallii.</title>
        <authorList>
            <person name="Lovell J."/>
            <person name="Jenkins J."/>
            <person name="Lowry D."/>
            <person name="Mamidi S."/>
            <person name="Sreedasyam A."/>
            <person name="Weng X."/>
            <person name="Barry K."/>
            <person name="Bonette J."/>
            <person name="Campitelli B."/>
            <person name="Daum C."/>
            <person name="Gordon S."/>
            <person name="Gould B."/>
            <person name="Lipzen A."/>
            <person name="Macqueen A."/>
            <person name="Palacio-Mejia J."/>
            <person name="Plott C."/>
            <person name="Shakirov E."/>
            <person name="Shu S."/>
            <person name="Yoshinaga Y."/>
            <person name="Zane M."/>
            <person name="Rokhsar D."/>
            <person name="Grimwood J."/>
            <person name="Schmutz J."/>
            <person name="Juenger T."/>
        </authorList>
    </citation>
    <scope>NUCLEOTIDE SEQUENCE [LARGE SCALE GENOMIC DNA]</scope>
    <source>
        <strain evidence="8">FIL2</strain>
    </source>
</reference>
<feature type="domain" description="TF-B3" evidence="7">
    <location>
        <begin position="313"/>
        <end position="405"/>
    </location>
</feature>
<dbReference type="Proteomes" id="UP000243499">
    <property type="component" value="Chromosome 5"/>
</dbReference>
<gene>
    <name evidence="8" type="ORF">PAHAL_5G176000</name>
</gene>
<dbReference type="PANTHER" id="PTHR31391:SF106">
    <property type="entry name" value="B3 DOMAIN-CONTAINING PROTEIN OS01G0723500"/>
    <property type="match status" value="1"/>
</dbReference>
<dbReference type="PANTHER" id="PTHR31391">
    <property type="entry name" value="B3 DOMAIN-CONTAINING PROTEIN OS11G0197600-RELATED"/>
    <property type="match status" value="1"/>
</dbReference>
<keyword evidence="2" id="KW-0805">Transcription regulation</keyword>
<dbReference type="Gene3D" id="2.40.330.10">
    <property type="entry name" value="DNA-binding pseudobarrel domain"/>
    <property type="match status" value="2"/>
</dbReference>
<dbReference type="EMBL" id="CM008050">
    <property type="protein sequence ID" value="PAN28742.1"/>
    <property type="molecule type" value="Genomic_DNA"/>
</dbReference>
<dbReference type="InterPro" id="IPR003340">
    <property type="entry name" value="B3_DNA-bd"/>
</dbReference>
<feature type="compositionally biased region" description="Basic and acidic residues" evidence="6">
    <location>
        <begin position="242"/>
        <end position="253"/>
    </location>
</feature>
<dbReference type="GO" id="GO:0003677">
    <property type="term" value="F:DNA binding"/>
    <property type="evidence" value="ECO:0007669"/>
    <property type="project" value="UniProtKB-KW"/>
</dbReference>
<dbReference type="PROSITE" id="PS50863">
    <property type="entry name" value="B3"/>
    <property type="match status" value="2"/>
</dbReference>
<name>A0A2S3HS66_9POAL</name>
<accession>A0A2S3HS66</accession>
<protein>
    <recommendedName>
        <fullName evidence="7">TF-B3 domain-containing protein</fullName>
    </recommendedName>
</protein>
<dbReference type="Gramene" id="PAN28742">
    <property type="protein sequence ID" value="PAN28742"/>
    <property type="gene ID" value="PAHAL_5G176000"/>
</dbReference>
<dbReference type="InterPro" id="IPR015300">
    <property type="entry name" value="DNA-bd_pseudobarrel_sf"/>
</dbReference>
<evidence type="ECO:0000259" key="7">
    <source>
        <dbReference type="PROSITE" id="PS50863"/>
    </source>
</evidence>
<evidence type="ECO:0000256" key="4">
    <source>
        <dbReference type="ARBA" id="ARBA00023163"/>
    </source>
</evidence>
<dbReference type="SUPFAM" id="SSF101936">
    <property type="entry name" value="DNA-binding pseudobarrel domain"/>
    <property type="match status" value="2"/>
</dbReference>
<evidence type="ECO:0000256" key="6">
    <source>
        <dbReference type="SAM" id="MobiDB-lite"/>
    </source>
</evidence>
<evidence type="ECO:0000256" key="1">
    <source>
        <dbReference type="ARBA" id="ARBA00004123"/>
    </source>
</evidence>
<dbReference type="Pfam" id="PF02362">
    <property type="entry name" value="B3"/>
    <property type="match status" value="2"/>
</dbReference>
<keyword evidence="5" id="KW-0539">Nucleus</keyword>
<dbReference type="AlphaFoldDB" id="A0A2S3HS66"/>
<evidence type="ECO:0000256" key="3">
    <source>
        <dbReference type="ARBA" id="ARBA00023125"/>
    </source>
</evidence>
<feature type="domain" description="TF-B3" evidence="7">
    <location>
        <begin position="16"/>
        <end position="120"/>
    </location>
</feature>
<evidence type="ECO:0000256" key="2">
    <source>
        <dbReference type="ARBA" id="ARBA00023015"/>
    </source>
</evidence>
<dbReference type="CDD" id="cd10017">
    <property type="entry name" value="B3_DNA"/>
    <property type="match status" value="2"/>
</dbReference>
<proteinExistence type="predicted"/>
<sequence>MPAAGRRSPWATGERRPHFFKVLMGDFKKRLKIPPDFCKHIPWEASRRKARAVKEASMAATLEGPSGRTWLVVIRRSVEGTFFTSGWPKFVQDQALRELEFLVFRYDGDTRFTAMVFDTSACEREDLLLGGGGGGDPRRGRQGNKRGRETTGGPSRDAKPKRARKGSVGKELVPYRAATAGDRQLQVACSNWTPESGAGAVKTEIEDADELALCVVIPAPPLPPSPQDDDPAPARRRGPHQPQDHGAEPRRAVKTRSIHEDLQASAALAADADIPASVRRYKGYVSRRRPVTGAERQLAMELAYAFRSALPYCVIRMSTMHVYYSFMMRFPTGFSRQHLPRERTDVVLRDPGGKAWVVLYIPNTRDRLSRGWCAFARGNCLEEGDYCVFELVGAAEFRVHVFRVVDPPVPAVRLRTAASDPSTADLDLTSASHV</sequence>
<feature type="region of interest" description="Disordered" evidence="6">
    <location>
        <begin position="127"/>
        <end position="172"/>
    </location>
</feature>